<keyword evidence="1" id="KW-1133">Transmembrane helix</keyword>
<accession>A0A143PW06</accession>
<dbReference type="RefSeq" id="WP_157899780.1">
    <property type="nucleotide sequence ID" value="NZ_CP015136.1"/>
</dbReference>
<evidence type="ECO:0000256" key="1">
    <source>
        <dbReference type="SAM" id="Phobius"/>
    </source>
</evidence>
<gene>
    <name evidence="2" type="ORF">LuPra_05626</name>
</gene>
<keyword evidence="1" id="KW-0472">Membrane</keyword>
<dbReference type="Pfam" id="PF14108">
    <property type="entry name" value="ABA4-like"/>
    <property type="match status" value="1"/>
</dbReference>
<dbReference type="PANTHER" id="PTHR34543">
    <property type="entry name" value="PROTEIN ABA DEFICIENT 4, CHLOROPLASTIC"/>
    <property type="match status" value="1"/>
</dbReference>
<reference evidence="2 3" key="1">
    <citation type="journal article" date="2016" name="Genome Announc.">
        <title>First Complete Genome Sequence of a Subdivision 6 Acidobacterium Strain.</title>
        <authorList>
            <person name="Huang S."/>
            <person name="Vieira S."/>
            <person name="Bunk B."/>
            <person name="Riedel T."/>
            <person name="Sproer C."/>
            <person name="Overmann J."/>
        </authorList>
    </citation>
    <scope>NUCLEOTIDE SEQUENCE [LARGE SCALE GENOMIC DNA]</scope>
    <source>
        <strain evidence="3">DSM 100886 HEG_-6_39</strain>
    </source>
</reference>
<evidence type="ECO:0000313" key="2">
    <source>
        <dbReference type="EMBL" id="AMY12353.1"/>
    </source>
</evidence>
<keyword evidence="3" id="KW-1185">Reference proteome</keyword>
<organism evidence="2 3">
    <name type="scientific">Luteitalea pratensis</name>
    <dbReference type="NCBI Taxonomy" id="1855912"/>
    <lineage>
        <taxon>Bacteria</taxon>
        <taxon>Pseudomonadati</taxon>
        <taxon>Acidobacteriota</taxon>
        <taxon>Vicinamibacteria</taxon>
        <taxon>Vicinamibacterales</taxon>
        <taxon>Vicinamibacteraceae</taxon>
        <taxon>Luteitalea</taxon>
    </lineage>
</organism>
<dbReference type="STRING" id="1855912.LuPra_05626"/>
<dbReference type="KEGG" id="abac:LuPra_05626"/>
<feature type="transmembrane region" description="Helical" evidence="1">
    <location>
        <begin position="76"/>
        <end position="96"/>
    </location>
</feature>
<evidence type="ECO:0000313" key="3">
    <source>
        <dbReference type="Proteomes" id="UP000076079"/>
    </source>
</evidence>
<dbReference type="AlphaFoldDB" id="A0A143PW06"/>
<evidence type="ECO:0008006" key="4">
    <source>
        <dbReference type="Google" id="ProtNLM"/>
    </source>
</evidence>
<feature type="transmembrane region" description="Helical" evidence="1">
    <location>
        <begin position="36"/>
        <end position="56"/>
    </location>
</feature>
<feature type="transmembrane region" description="Helical" evidence="1">
    <location>
        <begin position="108"/>
        <end position="128"/>
    </location>
</feature>
<dbReference type="Proteomes" id="UP000076079">
    <property type="component" value="Chromosome"/>
</dbReference>
<keyword evidence="1" id="KW-0812">Transmembrane</keyword>
<dbReference type="OrthoDB" id="345237at2"/>
<dbReference type="InterPro" id="IPR025461">
    <property type="entry name" value="ABA4-like"/>
</dbReference>
<sequence>MTVFELSNLLVLPFWILMVLVPTWGMTRRIMASPWVVAPPALLYLVTLVPVATMVLPEVINPVQARIMSLLGTPTGTTLAWAHLVAFDLFVGRWIYLDSRSRSYSAWGVSPILVLTLLIGPVGLLMYLGARSVIGGANVASDPG</sequence>
<protein>
    <recommendedName>
        <fullName evidence="4">DUF4281 domain-containing protein</fullName>
    </recommendedName>
</protein>
<feature type="transmembrane region" description="Helical" evidence="1">
    <location>
        <begin position="6"/>
        <end position="24"/>
    </location>
</feature>
<reference evidence="3" key="2">
    <citation type="submission" date="2016-04" db="EMBL/GenBank/DDBJ databases">
        <title>First Complete Genome Sequence of a Subdivision 6 Acidobacterium.</title>
        <authorList>
            <person name="Huang S."/>
            <person name="Vieira S."/>
            <person name="Bunk B."/>
            <person name="Riedel T."/>
            <person name="Sproeer C."/>
            <person name="Overmann J."/>
        </authorList>
    </citation>
    <scope>NUCLEOTIDE SEQUENCE [LARGE SCALE GENOMIC DNA]</scope>
    <source>
        <strain evidence="3">DSM 100886 HEG_-6_39</strain>
    </source>
</reference>
<dbReference type="EMBL" id="CP015136">
    <property type="protein sequence ID" value="AMY12353.1"/>
    <property type="molecule type" value="Genomic_DNA"/>
</dbReference>
<dbReference type="PATRIC" id="fig|1813736.3.peg.5913"/>
<dbReference type="PANTHER" id="PTHR34543:SF1">
    <property type="entry name" value="PROTEIN ABA DEFICIENT 4, CHLOROPLASTIC"/>
    <property type="match status" value="1"/>
</dbReference>
<proteinExistence type="predicted"/>
<name>A0A143PW06_LUTPR</name>